<accession>A0A6A3HSU5</accession>
<sequence length="88" mass="9893">LAAEFDILHRQSLELVQNARADGVQVELDVHAHMAHVFTLFPHFMMPQSSVGIERCAAFIARQLTSKCHRIPVQLPRAAPGSERSYEN</sequence>
<dbReference type="SUPFAM" id="SSF53474">
    <property type="entry name" value="alpha/beta-Hydrolases"/>
    <property type="match status" value="1"/>
</dbReference>
<evidence type="ECO:0000313" key="1">
    <source>
        <dbReference type="EMBL" id="KAE8973776.1"/>
    </source>
</evidence>
<gene>
    <name evidence="1" type="ORF">PR001_g26210</name>
    <name evidence="2" type="ORF">PR003_g25323</name>
</gene>
<dbReference type="EMBL" id="QXFT01003014">
    <property type="protein sequence ID" value="KAE9290330.1"/>
    <property type="molecule type" value="Genomic_DNA"/>
</dbReference>
<dbReference type="Proteomes" id="UP000429607">
    <property type="component" value="Unassembled WGS sequence"/>
</dbReference>
<evidence type="ECO:0000313" key="3">
    <source>
        <dbReference type="Proteomes" id="UP000429607"/>
    </source>
</evidence>
<evidence type="ECO:0008006" key="5">
    <source>
        <dbReference type="Google" id="ProtNLM"/>
    </source>
</evidence>
<name>A0A6A3HSU5_9STRA</name>
<dbReference type="Gene3D" id="3.40.50.1820">
    <property type="entry name" value="alpha/beta hydrolase"/>
    <property type="match status" value="1"/>
</dbReference>
<protein>
    <recommendedName>
        <fullName evidence="5">Alpha/beta hydrolase fold-3 domain-containing protein</fullName>
    </recommendedName>
</protein>
<proteinExistence type="predicted"/>
<organism evidence="1 3">
    <name type="scientific">Phytophthora rubi</name>
    <dbReference type="NCBI Taxonomy" id="129364"/>
    <lineage>
        <taxon>Eukaryota</taxon>
        <taxon>Sar</taxon>
        <taxon>Stramenopiles</taxon>
        <taxon>Oomycota</taxon>
        <taxon>Peronosporomycetes</taxon>
        <taxon>Peronosporales</taxon>
        <taxon>Peronosporaceae</taxon>
        <taxon>Phytophthora</taxon>
    </lineage>
</organism>
<dbReference type="AlphaFoldDB" id="A0A6A3HSU5"/>
<keyword evidence="4" id="KW-1185">Reference proteome</keyword>
<reference evidence="1 3" key="1">
    <citation type="submission" date="2018-09" db="EMBL/GenBank/DDBJ databases">
        <title>Genomic investigation of the strawberry pathogen Phytophthora fragariae indicates pathogenicity is determined by transcriptional variation in three key races.</title>
        <authorList>
            <person name="Adams T.M."/>
            <person name="Armitage A.D."/>
            <person name="Sobczyk M.K."/>
            <person name="Bates H.J."/>
            <person name="Dunwell J.M."/>
            <person name="Nellist C.F."/>
            <person name="Harrison R.J."/>
        </authorList>
    </citation>
    <scope>NUCLEOTIDE SEQUENCE [LARGE SCALE GENOMIC DNA]</scope>
    <source>
        <strain evidence="1 3">SCRP249</strain>
        <strain evidence="2 4">SCRP333</strain>
    </source>
</reference>
<evidence type="ECO:0000313" key="2">
    <source>
        <dbReference type="EMBL" id="KAE9290330.1"/>
    </source>
</evidence>
<evidence type="ECO:0000313" key="4">
    <source>
        <dbReference type="Proteomes" id="UP000434957"/>
    </source>
</evidence>
<comment type="caution">
    <text evidence="1">The sequence shown here is derived from an EMBL/GenBank/DDBJ whole genome shotgun (WGS) entry which is preliminary data.</text>
</comment>
<dbReference type="Proteomes" id="UP000434957">
    <property type="component" value="Unassembled WGS sequence"/>
</dbReference>
<dbReference type="EMBL" id="QXFV01003805">
    <property type="protein sequence ID" value="KAE8973776.1"/>
    <property type="molecule type" value="Genomic_DNA"/>
</dbReference>
<feature type="non-terminal residue" evidence="1">
    <location>
        <position position="1"/>
    </location>
</feature>
<dbReference type="InterPro" id="IPR029058">
    <property type="entry name" value="AB_hydrolase_fold"/>
</dbReference>